<organism evidence="1 2">
    <name type="scientific">Leucobacter allii</name>
    <dbReference type="NCBI Taxonomy" id="2932247"/>
    <lineage>
        <taxon>Bacteria</taxon>
        <taxon>Bacillati</taxon>
        <taxon>Actinomycetota</taxon>
        <taxon>Actinomycetes</taxon>
        <taxon>Micrococcales</taxon>
        <taxon>Microbacteriaceae</taxon>
        <taxon>Leucobacter</taxon>
    </lineage>
</organism>
<gene>
    <name evidence="1" type="ORF">MUN78_16520</name>
</gene>
<reference evidence="1 2" key="1">
    <citation type="submission" date="2022-04" db="EMBL/GenBank/DDBJ databases">
        <title>Leucobacter sp. isolated from rhizosphere of garlic.</title>
        <authorList>
            <person name="Won M."/>
            <person name="Lee C.-M."/>
            <person name="Woen H.-Y."/>
            <person name="Kwon S.-W."/>
        </authorList>
    </citation>
    <scope>NUCLEOTIDE SEQUENCE [LARGE SCALE GENOMIC DNA]</scope>
    <source>
        <strain evidence="1 2">H21R-40</strain>
    </source>
</reference>
<accession>A0ABY4FLU7</accession>
<evidence type="ECO:0000313" key="1">
    <source>
        <dbReference type="EMBL" id="UOQ57235.1"/>
    </source>
</evidence>
<keyword evidence="2" id="KW-1185">Reference proteome</keyword>
<proteinExistence type="predicted"/>
<evidence type="ECO:0008006" key="3">
    <source>
        <dbReference type="Google" id="ProtNLM"/>
    </source>
</evidence>
<sequence length="92" mass="10174">MPNPKLRAVGPDERRAVESVSDAVDYGSRLDELVQMRRVVARAIDTTASARDLAALTKRLTEISKEIDVLRREDEEVSSDGEVSTSFDAKVI</sequence>
<protein>
    <recommendedName>
        <fullName evidence="3">Terminase small subunit</fullName>
    </recommendedName>
</protein>
<dbReference type="RefSeq" id="WP_244727898.1">
    <property type="nucleotide sequence ID" value="NZ_CP095045.1"/>
</dbReference>
<dbReference type="EMBL" id="CP095045">
    <property type="protein sequence ID" value="UOQ57235.1"/>
    <property type="molecule type" value="Genomic_DNA"/>
</dbReference>
<name>A0ABY4FLU7_9MICO</name>
<dbReference type="Proteomes" id="UP000831786">
    <property type="component" value="Chromosome"/>
</dbReference>
<evidence type="ECO:0000313" key="2">
    <source>
        <dbReference type="Proteomes" id="UP000831786"/>
    </source>
</evidence>